<dbReference type="GO" id="GO:0030694">
    <property type="term" value="C:bacterial-type flagellum basal body, rod"/>
    <property type="evidence" value="ECO:0007669"/>
    <property type="project" value="InterPro"/>
</dbReference>
<keyword evidence="10" id="KW-1185">Reference proteome</keyword>
<dbReference type="GO" id="GO:0071978">
    <property type="term" value="P:bacterial-type flagellum-dependent swarming motility"/>
    <property type="evidence" value="ECO:0007669"/>
    <property type="project" value="TreeGrafter"/>
</dbReference>
<comment type="caution">
    <text evidence="9">The sequence shown here is derived from an EMBL/GenBank/DDBJ whole genome shotgun (WGS) entry which is preliminary data.</text>
</comment>
<comment type="similarity">
    <text evidence="2 6">Belongs to the flagella basal body rod proteins family.</text>
</comment>
<dbReference type="InterPro" id="IPR001444">
    <property type="entry name" value="Flag_bb_rod_N"/>
</dbReference>
<evidence type="ECO:0000256" key="5">
    <source>
        <dbReference type="ARBA" id="ARBA00024934"/>
    </source>
</evidence>
<evidence type="ECO:0000313" key="10">
    <source>
        <dbReference type="Proteomes" id="UP000712157"/>
    </source>
</evidence>
<evidence type="ECO:0000256" key="6">
    <source>
        <dbReference type="PIRNR" id="PIRNR002889"/>
    </source>
</evidence>
<organism evidence="9 10">
    <name type="scientific">Diplocloster agilis</name>
    <dbReference type="NCBI Taxonomy" id="2850323"/>
    <lineage>
        <taxon>Bacteria</taxon>
        <taxon>Bacillati</taxon>
        <taxon>Bacillota</taxon>
        <taxon>Clostridia</taxon>
        <taxon>Lachnospirales</taxon>
        <taxon>Lachnospiraceae</taxon>
        <taxon>Diplocloster</taxon>
    </lineage>
</organism>
<dbReference type="InterPro" id="IPR006300">
    <property type="entry name" value="FlgB"/>
</dbReference>
<dbReference type="Proteomes" id="UP000712157">
    <property type="component" value="Unassembled WGS sequence"/>
</dbReference>
<dbReference type="PANTHER" id="PTHR30435:SF12">
    <property type="entry name" value="FLAGELLAR BASAL BODY ROD PROTEIN FLGB"/>
    <property type="match status" value="1"/>
</dbReference>
<evidence type="ECO:0000256" key="1">
    <source>
        <dbReference type="ARBA" id="ARBA00004117"/>
    </source>
</evidence>
<sequence length="118" mass="13335">MFEDAAFRALSGGLDAMWQKQQVAGHNIANVETPGYKAKKVQFEQVLRESEEKGSPVTEYKTVVSTDEETEARPDGNNVQVEKEELELWQSYLQYSALTTRMSGRLSTLKYVINNTAK</sequence>
<evidence type="ECO:0000313" key="9">
    <source>
        <dbReference type="EMBL" id="MBU9739370.1"/>
    </source>
</evidence>
<gene>
    <name evidence="9" type="primary">flgB</name>
    <name evidence="9" type="ORF">KTH89_22815</name>
</gene>
<feature type="domain" description="Flagellar basal body rod protein N-terminal" evidence="8">
    <location>
        <begin position="8"/>
        <end position="37"/>
    </location>
</feature>
<comment type="subunit">
    <text evidence="6">The basal body constitutes a major portion of the flagellar organelle and consists of a number of rings mounted on a central rod.</text>
</comment>
<dbReference type="PIRSF" id="PIRSF002889">
    <property type="entry name" value="Rod_FlgB"/>
    <property type="match status" value="1"/>
</dbReference>
<dbReference type="EMBL" id="JAHQCW010000057">
    <property type="protein sequence ID" value="MBU9739370.1"/>
    <property type="molecule type" value="Genomic_DNA"/>
</dbReference>
<evidence type="ECO:0000256" key="7">
    <source>
        <dbReference type="SAM" id="MobiDB-lite"/>
    </source>
</evidence>
<evidence type="ECO:0000259" key="8">
    <source>
        <dbReference type="Pfam" id="PF00460"/>
    </source>
</evidence>
<evidence type="ECO:0000256" key="4">
    <source>
        <dbReference type="ARBA" id="ARBA00023143"/>
    </source>
</evidence>
<comment type="subcellular location">
    <subcellularLocation>
        <location evidence="1 6">Bacterial flagellum basal body</location>
    </subcellularLocation>
</comment>
<keyword evidence="9" id="KW-0969">Cilium</keyword>
<feature type="region of interest" description="Disordered" evidence="7">
    <location>
        <begin position="50"/>
        <end position="79"/>
    </location>
</feature>
<dbReference type="AlphaFoldDB" id="A0A949K1U1"/>
<evidence type="ECO:0000256" key="3">
    <source>
        <dbReference type="ARBA" id="ARBA00014376"/>
    </source>
</evidence>
<dbReference type="RefSeq" id="WP_158345396.1">
    <property type="nucleotide sequence ID" value="NZ_JAHQCW010000057.1"/>
</dbReference>
<evidence type="ECO:0000256" key="2">
    <source>
        <dbReference type="ARBA" id="ARBA00009677"/>
    </source>
</evidence>
<keyword evidence="9" id="KW-0966">Cell projection</keyword>
<name>A0A949K1U1_9FIRM</name>
<comment type="function">
    <text evidence="5 6">Structural component of flagellum, the bacterial motility apparatus. Part of the rod structure of flagellar basal body.</text>
</comment>
<keyword evidence="4 6" id="KW-0975">Bacterial flagellum</keyword>
<keyword evidence="9" id="KW-0282">Flagellum</keyword>
<dbReference type="Pfam" id="PF00460">
    <property type="entry name" value="Flg_bb_rod"/>
    <property type="match status" value="1"/>
</dbReference>
<proteinExistence type="inferred from homology"/>
<dbReference type="NCBIfam" id="TIGR01396">
    <property type="entry name" value="FlgB"/>
    <property type="match status" value="1"/>
</dbReference>
<protein>
    <recommendedName>
        <fullName evidence="3 6">Flagellar basal body rod protein FlgB</fullName>
    </recommendedName>
</protein>
<accession>A0A949K1U1</accession>
<dbReference type="PANTHER" id="PTHR30435">
    <property type="entry name" value="FLAGELLAR PROTEIN"/>
    <property type="match status" value="1"/>
</dbReference>
<reference evidence="9" key="1">
    <citation type="submission" date="2021-06" db="EMBL/GenBank/DDBJ databases">
        <title>Description of novel taxa of the family Lachnospiraceae.</title>
        <authorList>
            <person name="Chaplin A.V."/>
            <person name="Sokolova S.R."/>
            <person name="Pikina A.P."/>
            <person name="Korzhanova M."/>
            <person name="Belova V."/>
            <person name="Korostin D."/>
            <person name="Efimov B.A."/>
        </authorList>
    </citation>
    <scope>NUCLEOTIDE SEQUENCE</scope>
    <source>
        <strain evidence="9">ASD5720</strain>
    </source>
</reference>